<dbReference type="EMBL" id="CALNXK010000074">
    <property type="protein sequence ID" value="CAH3144893.1"/>
    <property type="molecule type" value="Genomic_DNA"/>
</dbReference>
<organism evidence="1 2">
    <name type="scientific">Porites lobata</name>
    <dbReference type="NCBI Taxonomy" id="104759"/>
    <lineage>
        <taxon>Eukaryota</taxon>
        <taxon>Metazoa</taxon>
        <taxon>Cnidaria</taxon>
        <taxon>Anthozoa</taxon>
        <taxon>Hexacorallia</taxon>
        <taxon>Scleractinia</taxon>
        <taxon>Fungiina</taxon>
        <taxon>Poritidae</taxon>
        <taxon>Porites</taxon>
    </lineage>
</organism>
<evidence type="ECO:0000313" key="1">
    <source>
        <dbReference type="EMBL" id="CAH3144893.1"/>
    </source>
</evidence>
<gene>
    <name evidence="1" type="ORF">PLOB_00044222</name>
</gene>
<accession>A0ABN8PJ26</accession>
<keyword evidence="2" id="KW-1185">Reference proteome</keyword>
<evidence type="ECO:0000313" key="2">
    <source>
        <dbReference type="Proteomes" id="UP001159405"/>
    </source>
</evidence>
<reference evidence="1 2" key="1">
    <citation type="submission" date="2022-05" db="EMBL/GenBank/DDBJ databases">
        <authorList>
            <consortium name="Genoscope - CEA"/>
            <person name="William W."/>
        </authorList>
    </citation>
    <scope>NUCLEOTIDE SEQUENCE [LARGE SCALE GENOMIC DNA]</scope>
</reference>
<sequence>MWNIEVYSNDVNRIGANSEGVASGRCPVEQQHRPGRLLATAERQLKSLAWSKEDNKRLFKCYIRGETEKRGYRKRLLDLWKTHNTNNELTEVTEHRLADQVRQIKHKTWLETVEQEEITLRVNNKHQSNETMEPNTTDTLHHAAITPDIQEERQSAGSIKIKRYDKRCQQFKQNQLFRTNQKLFYETVDGKERGETELPEPTEATTF</sequence>
<comment type="caution">
    <text evidence="1">The sequence shown here is derived from an EMBL/GenBank/DDBJ whole genome shotgun (WGS) entry which is preliminary data.</text>
</comment>
<proteinExistence type="predicted"/>
<name>A0ABN8PJ26_9CNID</name>
<protein>
    <submittedName>
        <fullName evidence="1">Uncharacterized protein</fullName>
    </submittedName>
</protein>
<dbReference type="Proteomes" id="UP001159405">
    <property type="component" value="Unassembled WGS sequence"/>
</dbReference>